<gene>
    <name evidence="2" type="ORF">MARGE09_P3920</name>
</gene>
<proteinExistence type="predicted"/>
<dbReference type="InterPro" id="IPR016866">
    <property type="entry name" value="UCP028069"/>
</dbReference>
<reference evidence="2 3" key="1">
    <citation type="journal article" date="2022" name="IScience">
        <title>An ultrasensitive nanofiber-based assay for enzymatic hydrolysis and deep-sea microbial degradation of cellulose.</title>
        <authorList>
            <person name="Tsudome M."/>
            <person name="Tachioka M."/>
            <person name="Miyazaki M."/>
            <person name="Uchimura K."/>
            <person name="Tsuda M."/>
            <person name="Takaki Y."/>
            <person name="Deguchi S."/>
        </authorList>
    </citation>
    <scope>NUCLEOTIDE SEQUENCE [LARGE SCALE GENOMIC DNA]</scope>
    <source>
        <strain evidence="2 3">GE09</strain>
    </source>
</reference>
<dbReference type="EMBL" id="AP023086">
    <property type="protein sequence ID" value="BCD99718.1"/>
    <property type="molecule type" value="Genomic_DNA"/>
</dbReference>
<dbReference type="PIRSF" id="PIRSF028069">
    <property type="entry name" value="UCP028069"/>
    <property type="match status" value="1"/>
</dbReference>
<feature type="signal peptide" evidence="1">
    <location>
        <begin position="1"/>
        <end position="27"/>
    </location>
</feature>
<protein>
    <recommendedName>
        <fullName evidence="4">DUF3450 domain-containing protein</fullName>
    </recommendedName>
</protein>
<dbReference type="Pfam" id="PF11932">
    <property type="entry name" value="DUF3450"/>
    <property type="match status" value="1"/>
</dbReference>
<dbReference type="KEGG" id="marq:MARGE09_P3920"/>
<dbReference type="RefSeq" id="WP_236984980.1">
    <property type="nucleotide sequence ID" value="NZ_AP023086.1"/>
</dbReference>
<evidence type="ECO:0000313" key="2">
    <source>
        <dbReference type="EMBL" id="BCD99718.1"/>
    </source>
</evidence>
<evidence type="ECO:0000256" key="1">
    <source>
        <dbReference type="SAM" id="SignalP"/>
    </source>
</evidence>
<sequence length="261" mass="28871">MKKQRMKAVALSTVISAGALLAGAAQADQTLNSILSVGQSKVDAARASQVRINKLQDQTSDLIVQFKQENKQIEGLRVYNKQMEKQLEAQRAALAELDDAIANVTVIQREVPPLIIRMLDAMEQFVELDAPYKKELRLERIAKQRANLDSAKITVAEKFRQVVELYNIEAEYARKVDSYPDSVTIEGQELDGTILAIGRVSLMFQTADRSVTAAWDRGLNKWVTLSADEYAGTVYNGIRMAQKKASNGILALPVHAPEAAQ</sequence>
<accession>A0AAN1WLB9</accession>
<dbReference type="AlphaFoldDB" id="A0AAN1WLB9"/>
<evidence type="ECO:0000313" key="3">
    <source>
        <dbReference type="Proteomes" id="UP001320119"/>
    </source>
</evidence>
<keyword evidence="1" id="KW-0732">Signal</keyword>
<name>A0AAN1WLB9_9GAMM</name>
<feature type="chain" id="PRO_5042841554" description="DUF3450 domain-containing protein" evidence="1">
    <location>
        <begin position="28"/>
        <end position="261"/>
    </location>
</feature>
<organism evidence="2 3">
    <name type="scientific">Marinagarivorans cellulosilyticus</name>
    <dbReference type="NCBI Taxonomy" id="2721545"/>
    <lineage>
        <taxon>Bacteria</taxon>
        <taxon>Pseudomonadati</taxon>
        <taxon>Pseudomonadota</taxon>
        <taxon>Gammaproteobacteria</taxon>
        <taxon>Cellvibrionales</taxon>
        <taxon>Cellvibrionaceae</taxon>
        <taxon>Marinagarivorans</taxon>
    </lineage>
</organism>
<evidence type="ECO:0008006" key="4">
    <source>
        <dbReference type="Google" id="ProtNLM"/>
    </source>
</evidence>
<keyword evidence="3" id="KW-1185">Reference proteome</keyword>
<dbReference type="Proteomes" id="UP001320119">
    <property type="component" value="Chromosome"/>
</dbReference>